<dbReference type="OrthoDB" id="4283894at2"/>
<accession>A0A023X1F2</accession>
<dbReference type="EMBL" id="CP007514">
    <property type="protein sequence ID" value="AHY46302.1"/>
    <property type="molecule type" value="Genomic_DNA"/>
</dbReference>
<evidence type="ECO:0000313" key="6">
    <source>
        <dbReference type="Proteomes" id="UP000025229"/>
    </source>
</evidence>
<protein>
    <submittedName>
        <fullName evidence="5">ABC-type phosphate/phosphonate transport system ATPase component</fullName>
    </submittedName>
</protein>
<dbReference type="KEGG" id="rrd:RradSPS_1019"/>
<dbReference type="GO" id="GO:0022857">
    <property type="term" value="F:transmembrane transporter activity"/>
    <property type="evidence" value="ECO:0007669"/>
    <property type="project" value="TreeGrafter"/>
</dbReference>
<dbReference type="PROSITE" id="PS50893">
    <property type="entry name" value="ABC_TRANSPORTER_2"/>
    <property type="match status" value="1"/>
</dbReference>
<dbReference type="InterPro" id="IPR003593">
    <property type="entry name" value="AAA+_ATPase"/>
</dbReference>
<dbReference type="STRING" id="42256.RradSPS_1019"/>
<feature type="domain" description="ABC transporter" evidence="4">
    <location>
        <begin position="3"/>
        <end position="247"/>
    </location>
</feature>
<dbReference type="InterPro" id="IPR027417">
    <property type="entry name" value="P-loop_NTPase"/>
</dbReference>
<proteinExistence type="predicted"/>
<gene>
    <name evidence="5" type="ORF">RradSPS_1019</name>
</gene>
<dbReference type="Pfam" id="PF00005">
    <property type="entry name" value="ABC_tran"/>
    <property type="match status" value="1"/>
</dbReference>
<dbReference type="PANTHER" id="PTHR24220">
    <property type="entry name" value="IMPORT ATP-BINDING PROTEIN"/>
    <property type="match status" value="1"/>
</dbReference>
<dbReference type="Gene3D" id="3.40.50.300">
    <property type="entry name" value="P-loop containing nucleotide triphosphate hydrolases"/>
    <property type="match status" value="1"/>
</dbReference>
<organism evidence="5 6">
    <name type="scientific">Rubrobacter radiotolerans</name>
    <name type="common">Arthrobacter radiotolerans</name>
    <dbReference type="NCBI Taxonomy" id="42256"/>
    <lineage>
        <taxon>Bacteria</taxon>
        <taxon>Bacillati</taxon>
        <taxon>Actinomycetota</taxon>
        <taxon>Rubrobacteria</taxon>
        <taxon>Rubrobacterales</taxon>
        <taxon>Rubrobacteraceae</taxon>
        <taxon>Rubrobacter</taxon>
    </lineage>
</organism>
<name>A0A023X1F2_RUBRA</name>
<dbReference type="GO" id="GO:0016887">
    <property type="term" value="F:ATP hydrolysis activity"/>
    <property type="evidence" value="ECO:0007669"/>
    <property type="project" value="InterPro"/>
</dbReference>
<dbReference type="SUPFAM" id="SSF52540">
    <property type="entry name" value="P-loop containing nucleoside triphosphate hydrolases"/>
    <property type="match status" value="1"/>
</dbReference>
<dbReference type="InterPro" id="IPR003439">
    <property type="entry name" value="ABC_transporter-like_ATP-bd"/>
</dbReference>
<sequence>MEVSLRDVSVRFGESLPALDGVSLEVASGERLAVVGSSGAGKSTLFRTLTRGVPATGEVVLGGRDLYRLGSRELRAVRRRVGTVRQGYDLVPQLPAGMNVALGELVGLGPLASLAAFFRGPGAGISRRAAEALGRVGMPEKILARTGDLSGGQQQRVAVARLLVQRPDLVLADEPFSAVDPVTSEKVFETLLDLNREGATLIVNLHDVALARRFPRLVALKDGRVAYDGPPQALTESRLAGIYSTDPARLPANGDGKDARTRSGTPLPGGLDGVASH</sequence>
<evidence type="ECO:0000256" key="2">
    <source>
        <dbReference type="ARBA" id="ARBA00022840"/>
    </source>
</evidence>
<dbReference type="PROSITE" id="PS00211">
    <property type="entry name" value="ABC_TRANSPORTER_1"/>
    <property type="match status" value="1"/>
</dbReference>
<evidence type="ECO:0000256" key="1">
    <source>
        <dbReference type="ARBA" id="ARBA00022741"/>
    </source>
</evidence>
<dbReference type="Proteomes" id="UP000025229">
    <property type="component" value="Chromosome"/>
</dbReference>
<dbReference type="GO" id="GO:0005886">
    <property type="term" value="C:plasma membrane"/>
    <property type="evidence" value="ECO:0007669"/>
    <property type="project" value="TreeGrafter"/>
</dbReference>
<evidence type="ECO:0000256" key="3">
    <source>
        <dbReference type="SAM" id="MobiDB-lite"/>
    </source>
</evidence>
<dbReference type="PANTHER" id="PTHR24220:SF86">
    <property type="entry name" value="ABC TRANSPORTER ABCH.1"/>
    <property type="match status" value="1"/>
</dbReference>
<dbReference type="GO" id="GO:0005524">
    <property type="term" value="F:ATP binding"/>
    <property type="evidence" value="ECO:0007669"/>
    <property type="project" value="UniProtKB-KW"/>
</dbReference>
<dbReference type="InterPro" id="IPR015854">
    <property type="entry name" value="ABC_transpr_LolD-like"/>
</dbReference>
<dbReference type="AlphaFoldDB" id="A0A023X1F2"/>
<keyword evidence="2" id="KW-0067">ATP-binding</keyword>
<reference evidence="5 6" key="1">
    <citation type="submission" date="2014-03" db="EMBL/GenBank/DDBJ databases">
        <title>Complete genome sequence of the Radio-Resistant Rubrobacter radiotolerans RSPS-4.</title>
        <authorList>
            <person name="Egas C.C."/>
            <person name="Barroso C.C."/>
            <person name="Froufe H.J.C."/>
            <person name="Pacheco J.J."/>
            <person name="Albuquerque L.L."/>
            <person name="da Costa M.M.S."/>
        </authorList>
    </citation>
    <scope>NUCLEOTIDE SEQUENCE [LARGE SCALE GENOMIC DNA]</scope>
    <source>
        <strain evidence="5 6">RSPS-4</strain>
    </source>
</reference>
<dbReference type="InterPro" id="IPR017871">
    <property type="entry name" value="ABC_transporter-like_CS"/>
</dbReference>
<feature type="region of interest" description="Disordered" evidence="3">
    <location>
        <begin position="245"/>
        <end position="277"/>
    </location>
</feature>
<keyword evidence="6" id="KW-1185">Reference proteome</keyword>
<dbReference type="eggNOG" id="COG3638">
    <property type="taxonomic scope" value="Bacteria"/>
</dbReference>
<evidence type="ECO:0000259" key="4">
    <source>
        <dbReference type="PROSITE" id="PS50893"/>
    </source>
</evidence>
<dbReference type="HOGENOM" id="CLU_000604_1_22_11"/>
<evidence type="ECO:0000313" key="5">
    <source>
        <dbReference type="EMBL" id="AHY46302.1"/>
    </source>
</evidence>
<keyword evidence="1" id="KW-0547">Nucleotide-binding</keyword>
<dbReference type="SMART" id="SM00382">
    <property type="entry name" value="AAA"/>
    <property type="match status" value="1"/>
</dbReference>